<keyword evidence="4" id="KW-0808">Transferase</keyword>
<evidence type="ECO:0000256" key="10">
    <source>
        <dbReference type="RuleBase" id="RU363063"/>
    </source>
</evidence>
<dbReference type="InterPro" id="IPR002659">
    <property type="entry name" value="Glyco_trans_31"/>
</dbReference>
<keyword evidence="8 10" id="KW-0333">Golgi apparatus</keyword>
<evidence type="ECO:0000256" key="7">
    <source>
        <dbReference type="ARBA" id="ARBA00022989"/>
    </source>
</evidence>
<evidence type="ECO:0000256" key="1">
    <source>
        <dbReference type="ARBA" id="ARBA00004323"/>
    </source>
</evidence>
<comment type="similarity">
    <text evidence="2 10">Belongs to the glycosyltransferase 31 family.</text>
</comment>
<evidence type="ECO:0000256" key="9">
    <source>
        <dbReference type="ARBA" id="ARBA00023136"/>
    </source>
</evidence>
<dbReference type="VEuPathDB" id="TriTrypDB:TcIL3000_1_10"/>
<evidence type="ECO:0000313" key="11">
    <source>
        <dbReference type="EMBL" id="CCC89243.1"/>
    </source>
</evidence>
<evidence type="ECO:0000256" key="6">
    <source>
        <dbReference type="ARBA" id="ARBA00022968"/>
    </source>
</evidence>
<dbReference type="GO" id="GO:0016758">
    <property type="term" value="F:hexosyltransferase activity"/>
    <property type="evidence" value="ECO:0007669"/>
    <property type="project" value="InterPro"/>
</dbReference>
<evidence type="ECO:0000256" key="4">
    <source>
        <dbReference type="ARBA" id="ARBA00022679"/>
    </source>
</evidence>
<keyword evidence="7" id="KW-1133">Transmembrane helix</keyword>
<gene>
    <name evidence="11" type="ORF">TCIL3000_1_10</name>
</gene>
<keyword evidence="3 10" id="KW-0328">Glycosyltransferase</keyword>
<keyword evidence="6" id="KW-0735">Signal-anchor</keyword>
<dbReference type="PANTHER" id="PTHR11214:SF351">
    <property type="entry name" value="BETA-1,3-GALACTOSYLTRANSFERASE PVG3"/>
    <property type="match status" value="1"/>
</dbReference>
<proteinExistence type="inferred from homology"/>
<dbReference type="PANTHER" id="PTHR11214">
    <property type="entry name" value="BETA-1,3-N-ACETYLGLUCOSAMINYLTRANSFERASE"/>
    <property type="match status" value="1"/>
</dbReference>
<comment type="subcellular location">
    <subcellularLocation>
        <location evidence="1 10">Golgi apparatus membrane</location>
        <topology evidence="1 10">Single-pass type II membrane protein</topology>
    </subcellularLocation>
</comment>
<dbReference type="EMBL" id="HE575314">
    <property type="protein sequence ID" value="CCC89243.1"/>
    <property type="molecule type" value="Genomic_DNA"/>
</dbReference>
<keyword evidence="9" id="KW-0472">Membrane</keyword>
<accession>G0UIP3</accession>
<dbReference type="AlphaFoldDB" id="G0UIP3"/>
<sequence>MGEDGTWGPAVEYVMSRKTYLWFQFALHMFPSAPYLVKGDDDMFMRVPQYLADLRVMPQQGLYMGRMIKPLNLFWKSRDIVFAAGSCYTLSKDVAQALVSYKPLAALVSKSYSIWRTIQYKTMSADNEDRMVGRVLQEKLKLEGLITVDMGSCKFEDFGGRGQFPAVTPKWVVVHHVREEDYRRLWKWFEDHGAPPAPSQLYWFSKTSAALVC</sequence>
<evidence type="ECO:0000256" key="3">
    <source>
        <dbReference type="ARBA" id="ARBA00022676"/>
    </source>
</evidence>
<name>G0UIP3_TRYCI</name>
<dbReference type="Gene3D" id="3.90.550.50">
    <property type="match status" value="1"/>
</dbReference>
<evidence type="ECO:0000256" key="8">
    <source>
        <dbReference type="ARBA" id="ARBA00023034"/>
    </source>
</evidence>
<reference evidence="11" key="1">
    <citation type="journal article" date="2012" name="Proc. Natl. Acad. Sci. U.S.A.">
        <title>Antigenic diversity is generated by distinct evolutionary mechanisms in African trypanosome species.</title>
        <authorList>
            <person name="Jackson A.P."/>
            <person name="Berry A."/>
            <person name="Aslett M."/>
            <person name="Allison H.C."/>
            <person name="Burton P."/>
            <person name="Vavrova-Anderson J."/>
            <person name="Brown R."/>
            <person name="Browne H."/>
            <person name="Corton N."/>
            <person name="Hauser H."/>
            <person name="Gamble J."/>
            <person name="Gilderthorp R."/>
            <person name="Marcello L."/>
            <person name="McQuillan J."/>
            <person name="Otto T.D."/>
            <person name="Quail M.A."/>
            <person name="Sanders M.J."/>
            <person name="van Tonder A."/>
            <person name="Ginger M.L."/>
            <person name="Field M.C."/>
            <person name="Barry J.D."/>
            <person name="Hertz-Fowler C."/>
            <person name="Berriman M."/>
        </authorList>
    </citation>
    <scope>NUCLEOTIDE SEQUENCE</scope>
    <source>
        <strain evidence="11">IL3000</strain>
    </source>
</reference>
<protein>
    <recommendedName>
        <fullName evidence="10">Hexosyltransferase</fullName>
        <ecNumber evidence="10">2.4.1.-</ecNumber>
    </recommendedName>
</protein>
<dbReference type="GO" id="GO:0000139">
    <property type="term" value="C:Golgi membrane"/>
    <property type="evidence" value="ECO:0007669"/>
    <property type="project" value="UniProtKB-SubCell"/>
</dbReference>
<evidence type="ECO:0000256" key="2">
    <source>
        <dbReference type="ARBA" id="ARBA00008661"/>
    </source>
</evidence>
<keyword evidence="5" id="KW-0812">Transmembrane</keyword>
<dbReference type="EC" id="2.4.1.-" evidence="10"/>
<organism evidence="11">
    <name type="scientific">Trypanosoma congolense (strain IL3000)</name>
    <dbReference type="NCBI Taxonomy" id="1068625"/>
    <lineage>
        <taxon>Eukaryota</taxon>
        <taxon>Discoba</taxon>
        <taxon>Euglenozoa</taxon>
        <taxon>Kinetoplastea</taxon>
        <taxon>Metakinetoplastina</taxon>
        <taxon>Trypanosomatida</taxon>
        <taxon>Trypanosomatidae</taxon>
        <taxon>Trypanosoma</taxon>
        <taxon>Nannomonas</taxon>
    </lineage>
</organism>
<evidence type="ECO:0000256" key="5">
    <source>
        <dbReference type="ARBA" id="ARBA00022692"/>
    </source>
</evidence>